<accession>A0A161IW18</accession>
<keyword evidence="2" id="KW-1185">Reference proteome</keyword>
<organism evidence="1 2">
    <name type="scientific">Dyella thiooxydans</name>
    <dbReference type="NCBI Taxonomy" id="445710"/>
    <lineage>
        <taxon>Bacteria</taxon>
        <taxon>Pseudomonadati</taxon>
        <taxon>Pseudomonadota</taxon>
        <taxon>Gammaproteobacteria</taxon>
        <taxon>Lysobacterales</taxon>
        <taxon>Rhodanobacteraceae</taxon>
        <taxon>Dyella</taxon>
    </lineage>
</organism>
<dbReference type="Proteomes" id="UP000077255">
    <property type="component" value="Chromosome"/>
</dbReference>
<dbReference type="STRING" id="445710.ATSB10_31850"/>
<evidence type="ECO:0000313" key="2">
    <source>
        <dbReference type="Proteomes" id="UP000077255"/>
    </source>
</evidence>
<protein>
    <submittedName>
        <fullName evidence="1">Uncharacterized protein</fullName>
    </submittedName>
</protein>
<name>A0A161IW18_9GAMM</name>
<dbReference type="AlphaFoldDB" id="A0A161IW18"/>
<proteinExistence type="predicted"/>
<dbReference type="PATRIC" id="fig|445710.3.peg.3186"/>
<reference evidence="1 2" key="1">
    <citation type="submission" date="2016-02" db="EMBL/GenBank/DDBJ databases">
        <title>Complete genome sequencing and analysis of ATSB10, Dyella thiooxydans isolated from rhizosphere soil of sunflower (Helianthus annuus L.).</title>
        <authorList>
            <person name="Lee Y."/>
            <person name="Hwangbo K."/>
            <person name="Chung H."/>
            <person name="Yoo J."/>
            <person name="Kim K.Y."/>
            <person name="Sa T.M."/>
            <person name="Um Y."/>
            <person name="Madhaiyan M."/>
        </authorList>
    </citation>
    <scope>NUCLEOTIDE SEQUENCE [LARGE SCALE GENOMIC DNA]</scope>
    <source>
        <strain evidence="1 2">ATSB10</strain>
    </source>
</reference>
<gene>
    <name evidence="1" type="ORF">ATSB10_31850</name>
</gene>
<evidence type="ECO:0000313" key="1">
    <source>
        <dbReference type="EMBL" id="AND70639.1"/>
    </source>
</evidence>
<dbReference type="KEGG" id="dtx:ATSB10_31850"/>
<dbReference type="EMBL" id="CP014841">
    <property type="protein sequence ID" value="AND70639.1"/>
    <property type="molecule type" value="Genomic_DNA"/>
</dbReference>
<sequence length="380" mass="41144">MVLLLAAPPAAFAAPPENVYFAGVAFSANAAGVPKEFPHLSRVLDSATNAQVNSALRQRIRENPSAPKLIFDQLGSIKDSSRSTALALALDGESTSIERIGDVFKSRLEISAQLLFFDFKEKQILGGFPIIVDYIDTSSQPPDDNDIDRQFRAMVLGEDGRHSLLDEFVSALASASVPTPASRHLRVTSVTLGPKALSYLHQAMPNADPEVVRGQIAREFGKYLSANQRLAILPYASSQALGGSMAARFIEGDAYQLKIPEADYAISLKVAGFKKIEQGRTDTSIGYIYGAFVDVAVTEPMSGTVYFSQSIKQGASQTVPVTQSAMDDWANAYDTLRLLFNNFTLAISNPDSRWVTSSMPHETGVKSQLNSLKGLVQSCR</sequence>